<gene>
    <name evidence="4" type="ORF">SpAn4DRAFT_3251</name>
</gene>
<dbReference type="RefSeq" id="WP_081658540.1">
    <property type="nucleotide sequence ID" value="NZ_CTRP01000011.1"/>
</dbReference>
<accession>A0A0U1KZF2</accession>
<evidence type="ECO:0000313" key="4">
    <source>
        <dbReference type="EMBL" id="CQR72791.1"/>
    </source>
</evidence>
<keyword evidence="2" id="KW-0812">Transmembrane</keyword>
<proteinExistence type="predicted"/>
<feature type="domain" description="SAF" evidence="3">
    <location>
        <begin position="55"/>
        <end position="117"/>
    </location>
</feature>
<dbReference type="Pfam" id="PF08666">
    <property type="entry name" value="SAF"/>
    <property type="match status" value="1"/>
</dbReference>
<dbReference type="EMBL" id="CTRP01000011">
    <property type="protein sequence ID" value="CQR72791.1"/>
    <property type="molecule type" value="Genomic_DNA"/>
</dbReference>
<dbReference type="SMART" id="SM00858">
    <property type="entry name" value="SAF"/>
    <property type="match status" value="1"/>
</dbReference>
<dbReference type="AlphaFoldDB" id="A0A0U1KZF2"/>
<evidence type="ECO:0000256" key="1">
    <source>
        <dbReference type="SAM" id="MobiDB-lite"/>
    </source>
</evidence>
<feature type="transmembrane region" description="Helical" evidence="2">
    <location>
        <begin position="23"/>
        <end position="43"/>
    </location>
</feature>
<keyword evidence="2" id="KW-0472">Membrane</keyword>
<protein>
    <submittedName>
        <fullName evidence="4">Flp pilus assembly protein RcpC/CpaB</fullName>
    </submittedName>
</protein>
<dbReference type="Pfam" id="PF16976">
    <property type="entry name" value="RcpC"/>
    <property type="match status" value="1"/>
</dbReference>
<evidence type="ECO:0000313" key="5">
    <source>
        <dbReference type="Proteomes" id="UP000049855"/>
    </source>
</evidence>
<dbReference type="InterPro" id="IPR013974">
    <property type="entry name" value="SAF"/>
</dbReference>
<dbReference type="NCBIfam" id="TIGR03177">
    <property type="entry name" value="pilus_cpaB"/>
    <property type="match status" value="1"/>
</dbReference>
<evidence type="ECO:0000259" key="3">
    <source>
        <dbReference type="SMART" id="SM00858"/>
    </source>
</evidence>
<evidence type="ECO:0000256" key="2">
    <source>
        <dbReference type="SAM" id="Phobius"/>
    </source>
</evidence>
<dbReference type="CDD" id="cd11614">
    <property type="entry name" value="SAF_CpaB_FlgA_like"/>
    <property type="match status" value="1"/>
</dbReference>
<name>A0A0U1KZF2_9FIRM</name>
<dbReference type="InterPro" id="IPR031571">
    <property type="entry name" value="RcpC_dom"/>
</dbReference>
<feature type="region of interest" description="Disordered" evidence="1">
    <location>
        <begin position="268"/>
        <end position="290"/>
    </location>
</feature>
<organism evidence="4 5">
    <name type="scientific">Sporomusa ovata</name>
    <dbReference type="NCBI Taxonomy" id="2378"/>
    <lineage>
        <taxon>Bacteria</taxon>
        <taxon>Bacillati</taxon>
        <taxon>Bacillota</taxon>
        <taxon>Negativicutes</taxon>
        <taxon>Selenomonadales</taxon>
        <taxon>Sporomusaceae</taxon>
        <taxon>Sporomusa</taxon>
    </lineage>
</organism>
<keyword evidence="5" id="KW-1185">Reference proteome</keyword>
<dbReference type="Proteomes" id="UP000049855">
    <property type="component" value="Unassembled WGS sequence"/>
</dbReference>
<reference evidence="5" key="1">
    <citation type="submission" date="2015-03" db="EMBL/GenBank/DDBJ databases">
        <authorList>
            <person name="Nijsse Bart"/>
        </authorList>
    </citation>
    <scope>NUCLEOTIDE SEQUENCE [LARGE SCALE GENOMIC DNA]</scope>
</reference>
<sequence length="303" mass="32297">MSTYFFSIVHGRRDDMLKYSNKGLLVIAVVLSMLTTGLVYSYLKKTSGNLPTDTAAVVVAKMDIGAKTRITPEMVQVTKVPSAYLQPGVVQESKEVIGMLSREPIIAGEQITARRLLGEGKAAGFTGLIPVDKRAITIGVNEVTGVAGFVKAGDYVDVVVTFEKSTVGDNVSHMMLQNVLVLAANREIEGGAVETNNTTSKDKKEVIKTATVTLAVTPDEAAKLTLSEDKGKVRLTLRPFMQNAGVSIAGPVTPQDIVGIHNNSFVPRQEPAEQAPPAPPSTDKQAGGIQMIRGTKTEVIAIH</sequence>
<dbReference type="Gene3D" id="3.90.1210.10">
    <property type="entry name" value="Antifreeze-like/N-acetylneuraminic acid synthase C-terminal domain"/>
    <property type="match status" value="1"/>
</dbReference>
<keyword evidence="2" id="KW-1133">Transmembrane helix</keyword>
<dbReference type="InterPro" id="IPR017592">
    <property type="entry name" value="Pilus_assmbl_Flp-typ_CpaB"/>
</dbReference>